<dbReference type="AlphaFoldDB" id="A0A147K1H3"/>
<dbReference type="Proteomes" id="UP000074294">
    <property type="component" value="Unassembled WGS sequence"/>
</dbReference>
<dbReference type="InterPro" id="IPR047324">
    <property type="entry name" value="LbH_gamma_CA-like"/>
</dbReference>
<name>A0A147K1H3_HADYE</name>
<dbReference type="EMBL" id="LQMQ01000003">
    <property type="protein sequence ID" value="KUO42567.1"/>
    <property type="molecule type" value="Genomic_DNA"/>
</dbReference>
<evidence type="ECO:0008006" key="3">
    <source>
        <dbReference type="Google" id="ProtNLM"/>
    </source>
</evidence>
<comment type="caution">
    <text evidence="1">The sequence shown here is derived from an EMBL/GenBank/DDBJ whole genome shotgun (WGS) entry which is preliminary data.</text>
</comment>
<accession>A0A147K1H3</accession>
<dbReference type="PANTHER" id="PTHR13061">
    <property type="entry name" value="DYNACTIN SUBUNIT P25"/>
    <property type="match status" value="1"/>
</dbReference>
<gene>
    <name evidence="1" type="ORF">APZ16_01940</name>
</gene>
<sequence>MIEAFRGKKPRIHKTAFVHPSAVIIGDVVIGKHSSVWPGAVIRGDFAKVSIGSYTNIQDNAVIHSGDIYSDGKPEYFPTKIGSYVIIGHHALVHGAIVENQCIIGASSLVFNRARIRKGSMVGLGAAVLRDVEVPPRTVVVGIPARPLRTITDEEFKKIKAQAINYAKLAEEYLKAESRSSQARHKWGKPRLRRK</sequence>
<proteinExistence type="predicted"/>
<dbReference type="InterPro" id="IPR011004">
    <property type="entry name" value="Trimer_LpxA-like_sf"/>
</dbReference>
<organism evidence="1 2">
    <name type="scientific">Hadarchaeum yellowstonense</name>
    <dbReference type="NCBI Taxonomy" id="1776334"/>
    <lineage>
        <taxon>Archaea</taxon>
        <taxon>Methanobacteriati</taxon>
        <taxon>Candidatus Hadarchaeota</taxon>
        <taxon>Candidatus Hadarchaeia</taxon>
        <taxon>Candidatus Hadarchaeales</taxon>
        <taxon>Candidatus Hadarchaeaceae</taxon>
        <taxon>Candidatus Hadarchaeum</taxon>
    </lineage>
</organism>
<dbReference type="CDD" id="cd04645">
    <property type="entry name" value="LbH_gamma_CA_like"/>
    <property type="match status" value="1"/>
</dbReference>
<dbReference type="PANTHER" id="PTHR13061:SF29">
    <property type="entry name" value="GAMMA CARBONIC ANHYDRASE-LIKE 1, MITOCHONDRIAL-RELATED"/>
    <property type="match status" value="1"/>
</dbReference>
<dbReference type="STRING" id="1776334.APZ16_01940"/>
<dbReference type="SUPFAM" id="SSF51161">
    <property type="entry name" value="Trimeric LpxA-like enzymes"/>
    <property type="match status" value="1"/>
</dbReference>
<dbReference type="InterPro" id="IPR050484">
    <property type="entry name" value="Transf_Hexapept/Carb_Anhydrase"/>
</dbReference>
<protein>
    <recommendedName>
        <fullName evidence="3">Gamma carbonic anhydrase family protein</fullName>
    </recommendedName>
</protein>
<evidence type="ECO:0000313" key="2">
    <source>
        <dbReference type="Proteomes" id="UP000074294"/>
    </source>
</evidence>
<dbReference type="Gene3D" id="2.160.10.10">
    <property type="entry name" value="Hexapeptide repeat proteins"/>
    <property type="match status" value="1"/>
</dbReference>
<evidence type="ECO:0000313" key="1">
    <source>
        <dbReference type="EMBL" id="KUO42567.1"/>
    </source>
</evidence>
<dbReference type="Pfam" id="PF00132">
    <property type="entry name" value="Hexapep"/>
    <property type="match status" value="1"/>
</dbReference>
<reference evidence="1 2" key="1">
    <citation type="journal article" date="2016" name="Nat. Microbiol.">
        <title>Genomic inference of the metabolism of cosmopolitan subsurface Archaea, Hadesarchaea.</title>
        <authorList>
            <person name="Baker B.J."/>
            <person name="Saw J.H."/>
            <person name="Lind A.E."/>
            <person name="Lazar C.S."/>
            <person name="Hinrichs K.-U."/>
            <person name="Teske A.P."/>
            <person name="Ettema T.J."/>
        </authorList>
    </citation>
    <scope>NUCLEOTIDE SEQUENCE [LARGE SCALE GENOMIC DNA]</scope>
</reference>
<dbReference type="InterPro" id="IPR001451">
    <property type="entry name" value="Hexapep"/>
</dbReference>